<evidence type="ECO:0000313" key="7">
    <source>
        <dbReference type="EMBL" id="KAH8093150.1"/>
    </source>
</evidence>
<dbReference type="InterPro" id="IPR002938">
    <property type="entry name" value="FAD-bd"/>
</dbReference>
<protein>
    <recommendedName>
        <fullName evidence="6">FAD-binding domain-containing protein</fullName>
    </recommendedName>
</protein>
<dbReference type="GO" id="GO:0016709">
    <property type="term" value="F:oxidoreductase activity, acting on paired donors, with incorporation or reduction of molecular oxygen, NAD(P)H as one donor, and incorporation of one atom of oxygen"/>
    <property type="evidence" value="ECO:0007669"/>
    <property type="project" value="UniProtKB-ARBA"/>
</dbReference>
<dbReference type="PANTHER" id="PTHR43004:SF19">
    <property type="entry name" value="BINDING MONOOXYGENASE, PUTATIVE (JCVI)-RELATED"/>
    <property type="match status" value="1"/>
</dbReference>
<organism evidence="7 8">
    <name type="scientific">Cristinia sonorae</name>
    <dbReference type="NCBI Taxonomy" id="1940300"/>
    <lineage>
        <taxon>Eukaryota</taxon>
        <taxon>Fungi</taxon>
        <taxon>Dikarya</taxon>
        <taxon>Basidiomycota</taxon>
        <taxon>Agaricomycotina</taxon>
        <taxon>Agaricomycetes</taxon>
        <taxon>Agaricomycetidae</taxon>
        <taxon>Agaricales</taxon>
        <taxon>Pleurotineae</taxon>
        <taxon>Stephanosporaceae</taxon>
        <taxon>Cristinia</taxon>
    </lineage>
</organism>
<accession>A0A8K0XMG1</accession>
<feature type="compositionally biased region" description="Basic and acidic residues" evidence="5">
    <location>
        <begin position="181"/>
        <end position="200"/>
    </location>
</feature>
<evidence type="ECO:0000256" key="1">
    <source>
        <dbReference type="ARBA" id="ARBA00001974"/>
    </source>
</evidence>
<dbReference type="Gene3D" id="3.50.50.60">
    <property type="entry name" value="FAD/NAD(P)-binding domain"/>
    <property type="match status" value="2"/>
</dbReference>
<keyword evidence="3" id="KW-0274">FAD</keyword>
<evidence type="ECO:0000313" key="8">
    <source>
        <dbReference type="Proteomes" id="UP000813824"/>
    </source>
</evidence>
<keyword evidence="4" id="KW-0560">Oxidoreductase</keyword>
<dbReference type="PRINTS" id="PR00420">
    <property type="entry name" value="RNGMNOXGNASE"/>
</dbReference>
<name>A0A8K0XMG1_9AGAR</name>
<dbReference type="AlphaFoldDB" id="A0A8K0XMG1"/>
<evidence type="ECO:0000256" key="3">
    <source>
        <dbReference type="ARBA" id="ARBA00022827"/>
    </source>
</evidence>
<sequence length="441" mass="47700">MLPESTQVLIVGAGPAGLSCAVSLVMNGCKPEDITVVDAQAAGLNLSRAIVIHAKTVEELDTIGVMEKITSRGLHANYMTVRAHGKRLVKANFASLNRKTRFPYALLISQAETEQILEERLKTLGVTVNRPYKVVDMKGSDDGVTVSFEGGEAVKARYVVGADGARSIIRKLAAIPFTDPDTNKDPFAEEPKPGESVKEENARLGRPLIIADVHLSGNIPSSISPNDLATFLGPLGFLLLVPLPASPDDPEGRTIYRMSCPAEPGVKEVSKERLQKVLAAALSLPKDKIPEVDTIIWSSRFRVRHAVADRFFQFLGGGAVALAGDAAHVHSPAGGQGMNLGVRDAISLGRILGDIVKNNELNTPTVSAKKAYAMQRLEEYSKTRREMALKVIKMTKVMTWATGLEKEYARATRNGVWWLMGRGSLVNNKLALRMSGLELST</sequence>
<dbReference type="SUPFAM" id="SSF51905">
    <property type="entry name" value="FAD/NAD(P)-binding domain"/>
    <property type="match status" value="1"/>
</dbReference>
<dbReference type="EMBL" id="JAEVFJ010000030">
    <property type="protein sequence ID" value="KAH8093150.1"/>
    <property type="molecule type" value="Genomic_DNA"/>
</dbReference>
<evidence type="ECO:0000259" key="6">
    <source>
        <dbReference type="Pfam" id="PF01494"/>
    </source>
</evidence>
<keyword evidence="2" id="KW-0285">Flavoprotein</keyword>
<dbReference type="InterPro" id="IPR050641">
    <property type="entry name" value="RIFMO-like"/>
</dbReference>
<comment type="cofactor">
    <cofactor evidence="1">
        <name>FAD</name>
        <dbReference type="ChEBI" id="CHEBI:57692"/>
    </cofactor>
</comment>
<reference evidence="7" key="1">
    <citation type="journal article" date="2021" name="New Phytol.">
        <title>Evolutionary innovations through gain and loss of genes in the ectomycorrhizal Boletales.</title>
        <authorList>
            <person name="Wu G."/>
            <person name="Miyauchi S."/>
            <person name="Morin E."/>
            <person name="Kuo A."/>
            <person name="Drula E."/>
            <person name="Varga T."/>
            <person name="Kohler A."/>
            <person name="Feng B."/>
            <person name="Cao Y."/>
            <person name="Lipzen A."/>
            <person name="Daum C."/>
            <person name="Hundley H."/>
            <person name="Pangilinan J."/>
            <person name="Johnson J."/>
            <person name="Barry K."/>
            <person name="LaButti K."/>
            <person name="Ng V."/>
            <person name="Ahrendt S."/>
            <person name="Min B."/>
            <person name="Choi I.G."/>
            <person name="Park H."/>
            <person name="Plett J.M."/>
            <person name="Magnuson J."/>
            <person name="Spatafora J.W."/>
            <person name="Nagy L.G."/>
            <person name="Henrissat B."/>
            <person name="Grigoriev I.V."/>
            <person name="Yang Z.L."/>
            <person name="Xu J."/>
            <person name="Martin F.M."/>
        </authorList>
    </citation>
    <scope>NUCLEOTIDE SEQUENCE</scope>
    <source>
        <strain evidence="7">KKN 215</strain>
    </source>
</reference>
<evidence type="ECO:0000256" key="4">
    <source>
        <dbReference type="ARBA" id="ARBA00023002"/>
    </source>
</evidence>
<evidence type="ECO:0000256" key="5">
    <source>
        <dbReference type="SAM" id="MobiDB-lite"/>
    </source>
</evidence>
<dbReference type="PANTHER" id="PTHR43004">
    <property type="entry name" value="TRK SYSTEM POTASSIUM UPTAKE PROTEIN"/>
    <property type="match status" value="1"/>
</dbReference>
<keyword evidence="8" id="KW-1185">Reference proteome</keyword>
<dbReference type="InterPro" id="IPR036188">
    <property type="entry name" value="FAD/NAD-bd_sf"/>
</dbReference>
<gene>
    <name evidence="7" type="ORF">BXZ70DRAFT_442251</name>
</gene>
<proteinExistence type="predicted"/>
<feature type="domain" description="FAD-binding" evidence="6">
    <location>
        <begin position="251"/>
        <end position="357"/>
    </location>
</feature>
<evidence type="ECO:0000256" key="2">
    <source>
        <dbReference type="ARBA" id="ARBA00022630"/>
    </source>
</evidence>
<dbReference type="GO" id="GO:0071949">
    <property type="term" value="F:FAD binding"/>
    <property type="evidence" value="ECO:0007669"/>
    <property type="project" value="InterPro"/>
</dbReference>
<feature type="region of interest" description="Disordered" evidence="5">
    <location>
        <begin position="180"/>
        <end position="200"/>
    </location>
</feature>
<dbReference type="Pfam" id="PF01494">
    <property type="entry name" value="FAD_binding_3"/>
    <property type="match status" value="2"/>
</dbReference>
<comment type="caution">
    <text evidence="7">The sequence shown here is derived from an EMBL/GenBank/DDBJ whole genome shotgun (WGS) entry which is preliminary data.</text>
</comment>
<dbReference type="Proteomes" id="UP000813824">
    <property type="component" value="Unassembled WGS sequence"/>
</dbReference>
<feature type="domain" description="FAD-binding" evidence="6">
    <location>
        <begin position="6"/>
        <end position="181"/>
    </location>
</feature>
<dbReference type="OrthoDB" id="1716816at2759"/>